<dbReference type="InterPro" id="IPR012392">
    <property type="entry name" value="3-ktacl-CoA_syn"/>
</dbReference>
<name>A0A103XJV7_CYNCS</name>
<organism evidence="5 6">
    <name type="scientific">Cynara cardunculus var. scolymus</name>
    <name type="common">Globe artichoke</name>
    <name type="synonym">Cynara scolymus</name>
    <dbReference type="NCBI Taxonomy" id="59895"/>
    <lineage>
        <taxon>Eukaryota</taxon>
        <taxon>Viridiplantae</taxon>
        <taxon>Streptophyta</taxon>
        <taxon>Embryophyta</taxon>
        <taxon>Tracheophyta</taxon>
        <taxon>Spermatophyta</taxon>
        <taxon>Magnoliopsida</taxon>
        <taxon>eudicotyledons</taxon>
        <taxon>Gunneridae</taxon>
        <taxon>Pentapetalae</taxon>
        <taxon>asterids</taxon>
        <taxon>campanulids</taxon>
        <taxon>Asterales</taxon>
        <taxon>Asteraceae</taxon>
        <taxon>Carduoideae</taxon>
        <taxon>Cardueae</taxon>
        <taxon>Carduinae</taxon>
        <taxon>Cynara</taxon>
    </lineage>
</organism>
<dbReference type="Gene3D" id="1.10.1200.10">
    <property type="entry name" value="ACP-like"/>
    <property type="match status" value="1"/>
</dbReference>
<dbReference type="Proteomes" id="UP000243975">
    <property type="component" value="Unassembled WGS sequence"/>
</dbReference>
<reference evidence="5 6" key="1">
    <citation type="journal article" date="2016" name="Sci. Rep.">
        <title>The genome sequence of the outbreeding globe artichoke constructed de novo incorporating a phase-aware low-pass sequencing strategy of F1 progeny.</title>
        <authorList>
            <person name="Scaglione D."/>
            <person name="Reyes-Chin-Wo S."/>
            <person name="Acquadro A."/>
            <person name="Froenicke L."/>
            <person name="Portis E."/>
            <person name="Beitel C."/>
            <person name="Tirone M."/>
            <person name="Mauro R."/>
            <person name="Lo Monaco A."/>
            <person name="Mauromicale G."/>
            <person name="Faccioli P."/>
            <person name="Cattivelli L."/>
            <person name="Rieseberg L."/>
            <person name="Michelmore R."/>
            <person name="Lanteri S."/>
        </authorList>
    </citation>
    <scope>NUCLEOTIDE SEQUENCE [LARGE SCALE GENOMIC DNA]</scope>
    <source>
        <strain evidence="5">2C</strain>
    </source>
</reference>
<dbReference type="GO" id="GO:0016020">
    <property type="term" value="C:membrane"/>
    <property type="evidence" value="ECO:0007669"/>
    <property type="project" value="InterPro"/>
</dbReference>
<dbReference type="Gramene" id="KVH92091">
    <property type="protein sequence ID" value="KVH92091"/>
    <property type="gene ID" value="Ccrd_005876"/>
</dbReference>
<comment type="caution">
    <text evidence="5">The sequence shown here is derived from an EMBL/GenBank/DDBJ whole genome shotgun (WGS) entry which is preliminary data.</text>
</comment>
<keyword evidence="1" id="KW-0808">Transferase</keyword>
<feature type="non-terminal residue" evidence="5">
    <location>
        <position position="1"/>
    </location>
</feature>
<dbReference type="STRING" id="59895.A0A103XJV7"/>
<gene>
    <name evidence="5" type="ORF">Ccrd_005876</name>
</gene>
<dbReference type="AlphaFoldDB" id="A0A103XJV7"/>
<evidence type="ECO:0000313" key="6">
    <source>
        <dbReference type="Proteomes" id="UP000243975"/>
    </source>
</evidence>
<dbReference type="GO" id="GO:0006633">
    <property type="term" value="P:fatty acid biosynthetic process"/>
    <property type="evidence" value="ECO:0007669"/>
    <property type="project" value="InterPro"/>
</dbReference>
<feature type="domain" description="FAE" evidence="4">
    <location>
        <begin position="33"/>
        <end position="116"/>
    </location>
</feature>
<accession>A0A103XJV7</accession>
<dbReference type="InterPro" id="IPR016039">
    <property type="entry name" value="Thiolase-like"/>
</dbReference>
<evidence type="ECO:0000313" key="5">
    <source>
        <dbReference type="EMBL" id="KVH92091.1"/>
    </source>
</evidence>
<evidence type="ECO:0000256" key="1">
    <source>
        <dbReference type="ARBA" id="ARBA00023315"/>
    </source>
</evidence>
<dbReference type="PANTHER" id="PTHR31561">
    <property type="entry name" value="3-KETOACYL-COA SYNTHASE"/>
    <property type="match status" value="1"/>
</dbReference>
<dbReference type="InterPro" id="IPR036736">
    <property type="entry name" value="ACP-like_sf"/>
</dbReference>
<dbReference type="InterPro" id="IPR013601">
    <property type="entry name" value="FAE1_typ3_polyketide_synth"/>
</dbReference>
<dbReference type="Pfam" id="PF08392">
    <property type="entry name" value="FAE1_CUT1_RppA"/>
    <property type="match status" value="1"/>
</dbReference>
<keyword evidence="1" id="KW-0012">Acyltransferase</keyword>
<proteinExistence type="predicted"/>
<comment type="catalytic activity">
    <reaction evidence="2">
        <text>a very-long-chain acyl-CoA + malonyl-CoA + H(+) = a very-long-chain 3-oxoacyl-CoA + CO2 + CoA</text>
        <dbReference type="Rhea" id="RHEA:32727"/>
        <dbReference type="ChEBI" id="CHEBI:15378"/>
        <dbReference type="ChEBI" id="CHEBI:16526"/>
        <dbReference type="ChEBI" id="CHEBI:57287"/>
        <dbReference type="ChEBI" id="CHEBI:57384"/>
        <dbReference type="ChEBI" id="CHEBI:90725"/>
        <dbReference type="ChEBI" id="CHEBI:90736"/>
        <dbReference type="EC" id="2.3.1.199"/>
    </reaction>
</comment>
<evidence type="ECO:0000256" key="2">
    <source>
        <dbReference type="ARBA" id="ARBA00047375"/>
    </source>
</evidence>
<keyword evidence="6" id="KW-1185">Reference proteome</keyword>
<evidence type="ECO:0000259" key="4">
    <source>
        <dbReference type="Pfam" id="PF08392"/>
    </source>
</evidence>
<dbReference type="EMBL" id="LEKV01004856">
    <property type="protein sequence ID" value="KVH92091.1"/>
    <property type="molecule type" value="Genomic_DNA"/>
</dbReference>
<feature type="region of interest" description="Disordered" evidence="3">
    <location>
        <begin position="1"/>
        <end position="43"/>
    </location>
</feature>
<dbReference type="SUPFAM" id="SSF53901">
    <property type="entry name" value="Thiolase-like"/>
    <property type="match status" value="1"/>
</dbReference>
<sequence>MKEEDDVVKVEERTGTTEESRMRRTLERARTTEESRMRRAREREGRSQMCLLLERSSLGQNTYFPEAVLQVPPNPSMAEARKEAEMVMFGAIDELLAKTGVKAKDIGILIFHYGVVAGEHLLKDQIESVQKQEEKPKAKPEIVDKVCSIVRKQLALPEDSAVTGESKFSSRGADSLDTEHFLKCHGQEDMERVKGMKPTDSNVTDDAWHILCDYWSSEKFH</sequence>
<evidence type="ECO:0000256" key="3">
    <source>
        <dbReference type="SAM" id="MobiDB-lite"/>
    </source>
</evidence>
<dbReference type="GO" id="GO:0009922">
    <property type="term" value="F:fatty acid elongase activity"/>
    <property type="evidence" value="ECO:0007669"/>
    <property type="project" value="UniProtKB-EC"/>
</dbReference>
<protein>
    <submittedName>
        <fullName evidence="5">Acyl carrier protein-like protein</fullName>
    </submittedName>
</protein>